<dbReference type="InterPro" id="IPR011010">
    <property type="entry name" value="DNA_brk_join_enz"/>
</dbReference>
<feature type="domain" description="Core-binding (CB)" evidence="7">
    <location>
        <begin position="85"/>
        <end position="172"/>
    </location>
</feature>
<dbReference type="Gene3D" id="1.10.150.130">
    <property type="match status" value="1"/>
</dbReference>
<evidence type="ECO:0000313" key="8">
    <source>
        <dbReference type="EMBL" id="BDP41010.1"/>
    </source>
</evidence>
<evidence type="ECO:0000259" key="7">
    <source>
        <dbReference type="PROSITE" id="PS51900"/>
    </source>
</evidence>
<feature type="compositionally biased region" description="Basic residues" evidence="5">
    <location>
        <begin position="1"/>
        <end position="17"/>
    </location>
</feature>
<dbReference type="PROSITE" id="PS51898">
    <property type="entry name" value="TYR_RECOMBINASE"/>
    <property type="match status" value="1"/>
</dbReference>
<evidence type="ECO:0000256" key="2">
    <source>
        <dbReference type="ARBA" id="ARBA00023125"/>
    </source>
</evidence>
<feature type="region of interest" description="Disordered" evidence="5">
    <location>
        <begin position="43"/>
        <end position="62"/>
    </location>
</feature>
<dbReference type="PANTHER" id="PTHR30349">
    <property type="entry name" value="PHAGE INTEGRASE-RELATED"/>
    <property type="match status" value="1"/>
</dbReference>
<keyword evidence="2 4" id="KW-0238">DNA-binding</keyword>
<organism evidence="8 9">
    <name type="scientific">Deinococcus aetherius</name>
    <dbReference type="NCBI Taxonomy" id="200252"/>
    <lineage>
        <taxon>Bacteria</taxon>
        <taxon>Thermotogati</taxon>
        <taxon>Deinococcota</taxon>
        <taxon>Deinococci</taxon>
        <taxon>Deinococcales</taxon>
        <taxon>Deinococcaceae</taxon>
        <taxon>Deinococcus</taxon>
    </lineage>
</organism>
<keyword evidence="3" id="KW-0233">DNA recombination</keyword>
<dbReference type="EMBL" id="AP026560">
    <property type="protein sequence ID" value="BDP41010.1"/>
    <property type="molecule type" value="Genomic_DNA"/>
</dbReference>
<reference evidence="8" key="1">
    <citation type="submission" date="2022-07" db="EMBL/GenBank/DDBJ databases">
        <title>Complete Genome Sequence of the Radioresistant Bacterium Deinococcus aetherius ST0316, Isolated from the Air Dust collected in Lower Stratosphere above Japan.</title>
        <authorList>
            <person name="Satoh K."/>
            <person name="Hagiwara K."/>
            <person name="Katsumata K."/>
            <person name="Kubo A."/>
            <person name="Yokobori S."/>
            <person name="Yamagishi A."/>
            <person name="Oono Y."/>
            <person name="Narumi I."/>
        </authorList>
    </citation>
    <scope>NUCLEOTIDE SEQUENCE</scope>
    <source>
        <strain evidence="8">ST0316</strain>
    </source>
</reference>
<dbReference type="PANTHER" id="PTHR30349:SF64">
    <property type="entry name" value="PROPHAGE INTEGRASE INTD-RELATED"/>
    <property type="match status" value="1"/>
</dbReference>
<evidence type="ECO:0000256" key="4">
    <source>
        <dbReference type="PROSITE-ProRule" id="PRU01248"/>
    </source>
</evidence>
<dbReference type="InterPro" id="IPR002104">
    <property type="entry name" value="Integrase_catalytic"/>
</dbReference>
<dbReference type="PROSITE" id="PS51900">
    <property type="entry name" value="CB"/>
    <property type="match status" value="1"/>
</dbReference>
<dbReference type="Pfam" id="PF00589">
    <property type="entry name" value="Phage_integrase"/>
    <property type="match status" value="1"/>
</dbReference>
<evidence type="ECO:0000256" key="1">
    <source>
        <dbReference type="ARBA" id="ARBA00008857"/>
    </source>
</evidence>
<feature type="region of interest" description="Disordered" evidence="5">
    <location>
        <begin position="1"/>
        <end position="26"/>
    </location>
</feature>
<sequence length="508" mass="56845">MTAKTASKKNGAKKTKSRGNGQGTVYKKQNGKYAWTITITYDTSSGERKRKTKSGTTDRKSDAYKEMAQAQADLARGALSIPDKVTVAEYAERWLRQQQLGSLPSTVKRYREELNYALKHIGDMHLQAVRPMHLNDLALKLAEQTMNHGGNMSARTQAYVFGRVRALFAAALVEQVLHRNPAIGIKRVKAERQRSAGQPLDPEQLARFERLGSTLYRHGVFRMWPALYLGASLGLRRGEILALQWDQVDLVNGRLHVRQSRNREKTGGKVKGTKTKTSNRSLKMHSALIEVLQVHKARQAQECREAGELWQDLGVVFSTAQGGWLAPDILRPALRTLIRWSDPQNVGHVDRRGVPRSARPELRQVMLSGERLPDITPHDLRHTYATILARRGVPIEVVSRNLGHSDVTVTLQVYRHVLDAERDEWLVDPFEERRASTPEVDAMAPSQDTVEETDGAQERKRQPIDAGGPTTALLQRRPKMNAGAKIASIKSPRLERGFSLAGAQGLEP</sequence>
<dbReference type="InterPro" id="IPR044068">
    <property type="entry name" value="CB"/>
</dbReference>
<comment type="similarity">
    <text evidence="1">Belongs to the 'phage' integrase family.</text>
</comment>
<dbReference type="CDD" id="cd01189">
    <property type="entry name" value="INT_ICEBs1_C_like"/>
    <property type="match status" value="1"/>
</dbReference>
<dbReference type="InterPro" id="IPR050090">
    <property type="entry name" value="Tyrosine_recombinase_XerCD"/>
</dbReference>
<dbReference type="Proteomes" id="UP001064971">
    <property type="component" value="Chromosome"/>
</dbReference>
<name>A0ABM8AB60_9DEIO</name>
<proteinExistence type="inferred from homology"/>
<feature type="region of interest" description="Disordered" evidence="5">
    <location>
        <begin position="435"/>
        <end position="488"/>
    </location>
</feature>
<evidence type="ECO:0000256" key="3">
    <source>
        <dbReference type="ARBA" id="ARBA00023172"/>
    </source>
</evidence>
<keyword evidence="9" id="KW-1185">Reference proteome</keyword>
<dbReference type="Gene3D" id="1.10.443.10">
    <property type="entry name" value="Intergrase catalytic core"/>
    <property type="match status" value="1"/>
</dbReference>
<accession>A0ABM8AB60</accession>
<dbReference type="InterPro" id="IPR013762">
    <property type="entry name" value="Integrase-like_cat_sf"/>
</dbReference>
<protein>
    <submittedName>
        <fullName evidence="8">Site-specific integrase</fullName>
    </submittedName>
</protein>
<feature type="domain" description="Tyr recombinase" evidence="6">
    <location>
        <begin position="195"/>
        <end position="428"/>
    </location>
</feature>
<dbReference type="InterPro" id="IPR010998">
    <property type="entry name" value="Integrase_recombinase_N"/>
</dbReference>
<dbReference type="RefSeq" id="WP_264776804.1">
    <property type="nucleotide sequence ID" value="NZ_AP026560.1"/>
</dbReference>
<evidence type="ECO:0000259" key="6">
    <source>
        <dbReference type="PROSITE" id="PS51898"/>
    </source>
</evidence>
<evidence type="ECO:0000256" key="5">
    <source>
        <dbReference type="SAM" id="MobiDB-lite"/>
    </source>
</evidence>
<evidence type="ECO:0000313" key="9">
    <source>
        <dbReference type="Proteomes" id="UP001064971"/>
    </source>
</evidence>
<dbReference type="SUPFAM" id="SSF56349">
    <property type="entry name" value="DNA breaking-rejoining enzymes"/>
    <property type="match status" value="1"/>
</dbReference>
<gene>
    <name evidence="8" type="ORF">DAETH_09790</name>
</gene>